<organism evidence="1 2">
    <name type="scientific">Colletotrichum truncatum</name>
    <name type="common">Anthracnose fungus</name>
    <name type="synonym">Colletotrichum capsici</name>
    <dbReference type="NCBI Taxonomy" id="5467"/>
    <lineage>
        <taxon>Eukaryota</taxon>
        <taxon>Fungi</taxon>
        <taxon>Dikarya</taxon>
        <taxon>Ascomycota</taxon>
        <taxon>Pezizomycotina</taxon>
        <taxon>Sordariomycetes</taxon>
        <taxon>Hypocreomycetidae</taxon>
        <taxon>Glomerellales</taxon>
        <taxon>Glomerellaceae</taxon>
        <taxon>Colletotrichum</taxon>
        <taxon>Colletotrichum truncatum species complex</taxon>
    </lineage>
</organism>
<sequence>MEAQEVNNELLKLILTKLHRLEKRFNEIDGRLGSFENSIPPAAGSIPPSGPQGGQPPNVCSCHIPQQGFQNPQVDWERRAGSSSCKPSIDNVRNRFEFDDHSEVTPYEAGASTPCNGRNNMVEEDDCYSVSIYPYSMRTVTYTSRRASCPTRPLSFASDPASCASRPVSSSSRPASEFSIQATDMGEPCEIPELPSLRYEDIPNPEESIGCPSGRTSIRSSFRTFSTRRKSVSTARTSIALSSYSGSPPSLASFGKMRGSIRQPSSAGLSSRKTSIIDTDTTTTTGNTTDEETPAPVVERIECAKPESPNMGRFLQSFHKGARACVSYIFGRKAATQQLRTF</sequence>
<name>A0ACC3YP75_COLTU</name>
<evidence type="ECO:0000313" key="1">
    <source>
        <dbReference type="EMBL" id="KAL0933695.1"/>
    </source>
</evidence>
<comment type="caution">
    <text evidence="1">The sequence shown here is derived from an EMBL/GenBank/DDBJ whole genome shotgun (WGS) entry which is preliminary data.</text>
</comment>
<gene>
    <name evidence="1" type="ORF">CTRU02_210494</name>
</gene>
<reference evidence="1 2" key="1">
    <citation type="journal article" date="2020" name="Phytopathology">
        <title>Genome Sequence Resources of Colletotrichum truncatum, C. plurivorum, C. musicola, and C. sojae: Four Species Pathogenic to Soybean (Glycine max).</title>
        <authorList>
            <person name="Rogerio F."/>
            <person name="Boufleur T.R."/>
            <person name="Ciampi-Guillardi M."/>
            <person name="Sukno S.A."/>
            <person name="Thon M.R."/>
            <person name="Massola Junior N.S."/>
            <person name="Baroncelli R."/>
        </authorList>
    </citation>
    <scope>NUCLEOTIDE SEQUENCE [LARGE SCALE GENOMIC DNA]</scope>
    <source>
        <strain evidence="1 2">CMES1059</strain>
    </source>
</reference>
<accession>A0ACC3YP75</accession>
<dbReference type="Proteomes" id="UP000805649">
    <property type="component" value="Unassembled WGS sequence"/>
</dbReference>
<dbReference type="EMBL" id="VUJX02000007">
    <property type="protein sequence ID" value="KAL0933695.1"/>
    <property type="molecule type" value="Genomic_DNA"/>
</dbReference>
<proteinExistence type="predicted"/>
<protein>
    <submittedName>
        <fullName evidence="1">Uncharacterized protein</fullName>
    </submittedName>
</protein>
<evidence type="ECO:0000313" key="2">
    <source>
        <dbReference type="Proteomes" id="UP000805649"/>
    </source>
</evidence>
<keyword evidence="2" id="KW-1185">Reference proteome</keyword>